<protein>
    <recommendedName>
        <fullName evidence="3">Secreted protein</fullName>
    </recommendedName>
</protein>
<dbReference type="EMBL" id="JADWDJ010000022">
    <property type="protein sequence ID" value="KAG5262278.1"/>
    <property type="molecule type" value="Genomic_DNA"/>
</dbReference>
<evidence type="ECO:0000313" key="1">
    <source>
        <dbReference type="EMBL" id="KAG5262278.1"/>
    </source>
</evidence>
<evidence type="ECO:0000313" key="2">
    <source>
        <dbReference type="Proteomes" id="UP000823561"/>
    </source>
</evidence>
<organism evidence="1 2">
    <name type="scientific">Alosa alosa</name>
    <name type="common">allis shad</name>
    <dbReference type="NCBI Taxonomy" id="278164"/>
    <lineage>
        <taxon>Eukaryota</taxon>
        <taxon>Metazoa</taxon>
        <taxon>Chordata</taxon>
        <taxon>Craniata</taxon>
        <taxon>Vertebrata</taxon>
        <taxon>Euteleostomi</taxon>
        <taxon>Actinopterygii</taxon>
        <taxon>Neopterygii</taxon>
        <taxon>Teleostei</taxon>
        <taxon>Clupei</taxon>
        <taxon>Clupeiformes</taxon>
        <taxon>Clupeoidei</taxon>
        <taxon>Clupeidae</taxon>
        <taxon>Alosa</taxon>
    </lineage>
</organism>
<comment type="caution">
    <text evidence="1">The sequence shown here is derived from an EMBL/GenBank/DDBJ whole genome shotgun (WGS) entry which is preliminary data.</text>
</comment>
<reference evidence="1" key="1">
    <citation type="submission" date="2020-10" db="EMBL/GenBank/DDBJ databases">
        <title>Chromosome-scale genome assembly of the Allis shad, Alosa alosa.</title>
        <authorList>
            <person name="Margot Z."/>
            <person name="Christophe K."/>
            <person name="Cabau C."/>
            <person name="Louis A."/>
            <person name="Berthelot C."/>
            <person name="Parey E."/>
            <person name="Roest Crollius H."/>
            <person name="Montfort J."/>
            <person name="Robinson-Rechavi M."/>
            <person name="Bucao C."/>
            <person name="Bouchez O."/>
            <person name="Gislard M."/>
            <person name="Lluch J."/>
            <person name="Milhes M."/>
            <person name="Lampietro C."/>
            <person name="Lopez Roques C."/>
            <person name="Donnadieu C."/>
            <person name="Braasch I."/>
            <person name="Desvignes T."/>
            <person name="Postlethwait J."/>
            <person name="Bobe J."/>
            <person name="Guiguen Y."/>
        </authorList>
    </citation>
    <scope>NUCLEOTIDE SEQUENCE</scope>
    <source>
        <strain evidence="1">M-15738</strain>
        <tissue evidence="1">Blood</tissue>
    </source>
</reference>
<gene>
    <name evidence="1" type="ORF">AALO_G00273410</name>
</gene>
<dbReference type="AlphaFoldDB" id="A0AAV6FHJ5"/>
<evidence type="ECO:0008006" key="3">
    <source>
        <dbReference type="Google" id="ProtNLM"/>
    </source>
</evidence>
<dbReference type="Proteomes" id="UP000823561">
    <property type="component" value="Chromosome 22"/>
</dbReference>
<keyword evidence="2" id="KW-1185">Reference proteome</keyword>
<proteinExistence type="predicted"/>
<name>A0AAV6FHJ5_9TELE</name>
<accession>A0AAV6FHJ5</accession>
<sequence length="87" mass="9867">MNVYWLKIFYLYTVTANTCIRLSSPFHPSDSQTAMVSSVNIHCILQRINIEAQQIEAMMVIQVSSSGTWAILFITCKNKHNFPAVIS</sequence>